<dbReference type="PROSITE" id="PS00211">
    <property type="entry name" value="ABC_TRANSPORTER_1"/>
    <property type="match status" value="1"/>
</dbReference>
<evidence type="ECO:0000256" key="3">
    <source>
        <dbReference type="ARBA" id="ARBA00022741"/>
    </source>
</evidence>
<dbReference type="InterPro" id="IPR027417">
    <property type="entry name" value="P-loop_NTPase"/>
</dbReference>
<proteinExistence type="inferred from homology"/>
<keyword evidence="3" id="KW-0547">Nucleotide-binding</keyword>
<dbReference type="PROSITE" id="PS50893">
    <property type="entry name" value="ABC_TRANSPORTER_2"/>
    <property type="match status" value="2"/>
</dbReference>
<evidence type="ECO:0000256" key="1">
    <source>
        <dbReference type="ARBA" id="ARBA00005417"/>
    </source>
</evidence>
<evidence type="ECO:0000256" key="5">
    <source>
        <dbReference type="ARBA" id="ARBA00022970"/>
    </source>
</evidence>
<dbReference type="AlphaFoldDB" id="A0A1G6NB81"/>
<dbReference type="SUPFAM" id="SSF52540">
    <property type="entry name" value="P-loop containing nucleoside triphosphate hydrolases"/>
    <property type="match status" value="2"/>
</dbReference>
<dbReference type="InterPro" id="IPR052156">
    <property type="entry name" value="BCAA_Transport_ATP-bd_LivF"/>
</dbReference>
<dbReference type="Proteomes" id="UP000199411">
    <property type="component" value="Unassembled WGS sequence"/>
</dbReference>
<evidence type="ECO:0000256" key="2">
    <source>
        <dbReference type="ARBA" id="ARBA00022448"/>
    </source>
</evidence>
<dbReference type="Gene3D" id="3.40.50.300">
    <property type="entry name" value="P-loop containing nucleotide triphosphate hydrolases"/>
    <property type="match status" value="2"/>
</dbReference>
<dbReference type="InterPro" id="IPR003593">
    <property type="entry name" value="AAA+_ATPase"/>
</dbReference>
<sequence>MALLEVKNLDKYFGGIHATDNVSFEINKNEIVGLIGPNGAGKSTIMHLLIGLYKPTNGIIKFNGEEIQHLSIHKRIKKGIAVMFQHSRPLSRQTVLENIELSLLEDKFQFFYKKGIKEQAIQIAKKLGLELVYNKRPSELAFGIIRRMELAKAIALNPKLLLLDEPFAGLSHLEVEEFSKLIRSLTKENFSIIIVDHNVKAVKDLVDKIIAIHAGKIISTGTPEEVISNKEVKRVFLGEQTKIENSNQKQTDLNAKILLEVNITSLSYNKAQALRNVDLIVKEGQFVSVVGLNGAGKTSLFKAIFSFVNYEGDIKWQGKSIKHLKTAEIVNLGISFVPETRELFKFMSTEENLNLALQKVEKNEAKKRIEEVYSIFPRLAERKKQLASTLSGGEQQMLTIARALVQKPKMIVLDEPTLGLAPIVLEDISKVLDYMHTQMNLTILLGEQNLHFALRHSEKVYLLEHGNLICDCTMEEFKERIGEKYLA</sequence>
<evidence type="ECO:0000259" key="6">
    <source>
        <dbReference type="PROSITE" id="PS50893"/>
    </source>
</evidence>
<keyword evidence="5" id="KW-0029">Amino-acid transport</keyword>
<dbReference type="CDD" id="cd03224">
    <property type="entry name" value="ABC_TM1139_LivF_branched"/>
    <property type="match status" value="1"/>
</dbReference>
<dbReference type="Pfam" id="PF00005">
    <property type="entry name" value="ABC_tran"/>
    <property type="match status" value="2"/>
</dbReference>
<keyword evidence="8" id="KW-1185">Reference proteome</keyword>
<gene>
    <name evidence="7" type="ORF">SAMN05660835_01161</name>
</gene>
<evidence type="ECO:0000313" key="7">
    <source>
        <dbReference type="EMBL" id="SDC65109.1"/>
    </source>
</evidence>
<dbReference type="PANTHER" id="PTHR43820:SF4">
    <property type="entry name" value="HIGH-AFFINITY BRANCHED-CHAIN AMINO ACID TRANSPORT ATP-BINDING PROTEIN LIVF"/>
    <property type="match status" value="1"/>
</dbReference>
<dbReference type="GO" id="GO:0015658">
    <property type="term" value="F:branched-chain amino acid transmembrane transporter activity"/>
    <property type="evidence" value="ECO:0007669"/>
    <property type="project" value="TreeGrafter"/>
</dbReference>
<dbReference type="PANTHER" id="PTHR43820">
    <property type="entry name" value="HIGH-AFFINITY BRANCHED-CHAIN AMINO ACID TRANSPORT ATP-BINDING PROTEIN LIVF"/>
    <property type="match status" value="1"/>
</dbReference>
<dbReference type="GO" id="GO:0016887">
    <property type="term" value="F:ATP hydrolysis activity"/>
    <property type="evidence" value="ECO:0007669"/>
    <property type="project" value="InterPro"/>
</dbReference>
<comment type="similarity">
    <text evidence="1">Belongs to the ABC transporter superfamily.</text>
</comment>
<feature type="domain" description="ABC transporter" evidence="6">
    <location>
        <begin position="258"/>
        <end position="487"/>
    </location>
</feature>
<dbReference type="InterPro" id="IPR017871">
    <property type="entry name" value="ABC_transporter-like_CS"/>
</dbReference>
<evidence type="ECO:0000313" key="8">
    <source>
        <dbReference type="Proteomes" id="UP000199411"/>
    </source>
</evidence>
<dbReference type="GO" id="GO:0005524">
    <property type="term" value="F:ATP binding"/>
    <property type="evidence" value="ECO:0007669"/>
    <property type="project" value="UniProtKB-KW"/>
</dbReference>
<keyword evidence="4 7" id="KW-0067">ATP-binding</keyword>
<reference evidence="8" key="1">
    <citation type="submission" date="2016-10" db="EMBL/GenBank/DDBJ databases">
        <authorList>
            <person name="Varghese N."/>
            <person name="Submissions S."/>
        </authorList>
    </citation>
    <scope>NUCLEOTIDE SEQUENCE [LARGE SCALE GENOMIC DNA]</scope>
    <source>
        <strain evidence="8">DSM 8415</strain>
    </source>
</reference>
<dbReference type="SMART" id="SM00382">
    <property type="entry name" value="AAA"/>
    <property type="match status" value="2"/>
</dbReference>
<organism evidence="7 8">
    <name type="scientific">Desulfurella multipotens</name>
    <dbReference type="NCBI Taxonomy" id="79269"/>
    <lineage>
        <taxon>Bacteria</taxon>
        <taxon>Pseudomonadati</taxon>
        <taxon>Campylobacterota</taxon>
        <taxon>Desulfurellia</taxon>
        <taxon>Desulfurellales</taxon>
        <taxon>Desulfurellaceae</taxon>
        <taxon>Desulfurella</taxon>
    </lineage>
</organism>
<dbReference type="OrthoDB" id="9809450at2"/>
<dbReference type="RefSeq" id="WP_092128849.1">
    <property type="nucleotide sequence ID" value="NZ_FMYU01000007.1"/>
</dbReference>
<dbReference type="GO" id="GO:0015807">
    <property type="term" value="P:L-amino acid transport"/>
    <property type="evidence" value="ECO:0007669"/>
    <property type="project" value="TreeGrafter"/>
</dbReference>
<keyword evidence="2" id="KW-0813">Transport</keyword>
<accession>A0A1G6NB81</accession>
<dbReference type="EMBL" id="FMYU01000007">
    <property type="protein sequence ID" value="SDC65109.1"/>
    <property type="molecule type" value="Genomic_DNA"/>
</dbReference>
<feature type="domain" description="ABC transporter" evidence="6">
    <location>
        <begin position="4"/>
        <end position="239"/>
    </location>
</feature>
<dbReference type="CDD" id="cd03219">
    <property type="entry name" value="ABC_Mj1267_LivG_branched"/>
    <property type="match status" value="1"/>
</dbReference>
<name>A0A1G6NB81_9BACT</name>
<dbReference type="InterPro" id="IPR003439">
    <property type="entry name" value="ABC_transporter-like_ATP-bd"/>
</dbReference>
<protein>
    <submittedName>
        <fullName evidence="7">Branched-chain amino acid transport system ATP-binding protein</fullName>
    </submittedName>
</protein>
<evidence type="ECO:0000256" key="4">
    <source>
        <dbReference type="ARBA" id="ARBA00022840"/>
    </source>
</evidence>